<reference evidence="2 3" key="1">
    <citation type="submission" date="2021-03" db="EMBL/GenBank/DDBJ databases">
        <title>Flavobacterium Flabelliformis Sp. Nov. And Flavobacterium Geliluteum Sp. Nov., Two Novel Multidrug Resistant Psychrophilic Species Isolated From Antarctica.</title>
        <authorList>
            <person name="Kralova S."/>
            <person name="Busse H.J."/>
            <person name="Bezdicek M."/>
            <person name="Nykrynova M."/>
            <person name="Kroupova E."/>
            <person name="Krsek D."/>
            <person name="Sedlacek I."/>
        </authorList>
    </citation>
    <scope>NUCLEOTIDE SEQUENCE [LARGE SCALE GENOMIC DNA]</scope>
    <source>
        <strain evidence="2 3">P7388</strain>
    </source>
</reference>
<protein>
    <submittedName>
        <fullName evidence="2">DUF4348 domain-containing protein</fullName>
    </submittedName>
</protein>
<keyword evidence="1" id="KW-0732">Signal</keyword>
<dbReference type="Pfam" id="PF14254">
    <property type="entry name" value="DUF4348"/>
    <property type="match status" value="1"/>
</dbReference>
<feature type="signal peptide" evidence="1">
    <location>
        <begin position="1"/>
        <end position="22"/>
    </location>
</feature>
<evidence type="ECO:0000313" key="2">
    <source>
        <dbReference type="EMBL" id="MBP4137218.1"/>
    </source>
</evidence>
<sequence>MKNKLFIVVLLVSVFSTTTILAQQNNKAEDFTTFFEKFNKNKTFQMSRIHFPLTVKLNNDDFELVDYEIIKEEYTIINLNKNKEERDYNQKTILKKDKVIIQQRGVNNGIFIDYIFEKRKGLWFLKTWIDEST</sequence>
<name>A0A941B290_9FLAO</name>
<dbReference type="RefSeq" id="WP_210665258.1">
    <property type="nucleotide sequence ID" value="NZ_JAGFBV010000004.1"/>
</dbReference>
<accession>A0A941B290</accession>
<dbReference type="InterPro" id="IPR025590">
    <property type="entry name" value="DUF4348"/>
</dbReference>
<gene>
    <name evidence="2" type="ORF">J3495_03870</name>
</gene>
<evidence type="ECO:0000313" key="3">
    <source>
        <dbReference type="Proteomes" id="UP000675047"/>
    </source>
</evidence>
<dbReference type="AlphaFoldDB" id="A0A941B290"/>
<feature type="chain" id="PRO_5037440651" evidence="1">
    <location>
        <begin position="23"/>
        <end position="133"/>
    </location>
</feature>
<dbReference type="Gene3D" id="3.10.450.410">
    <property type="match status" value="1"/>
</dbReference>
<proteinExistence type="predicted"/>
<dbReference type="EMBL" id="JAGFBV010000004">
    <property type="protein sequence ID" value="MBP4137218.1"/>
    <property type="molecule type" value="Genomic_DNA"/>
</dbReference>
<organism evidence="2 3">
    <name type="scientific">Flavobacterium geliluteum</name>
    <dbReference type="NCBI Taxonomy" id="2816120"/>
    <lineage>
        <taxon>Bacteria</taxon>
        <taxon>Pseudomonadati</taxon>
        <taxon>Bacteroidota</taxon>
        <taxon>Flavobacteriia</taxon>
        <taxon>Flavobacteriales</taxon>
        <taxon>Flavobacteriaceae</taxon>
        <taxon>Flavobacterium</taxon>
    </lineage>
</organism>
<dbReference type="Proteomes" id="UP000675047">
    <property type="component" value="Unassembled WGS sequence"/>
</dbReference>
<keyword evidence="3" id="KW-1185">Reference proteome</keyword>
<evidence type="ECO:0000256" key="1">
    <source>
        <dbReference type="SAM" id="SignalP"/>
    </source>
</evidence>
<comment type="caution">
    <text evidence="2">The sequence shown here is derived from an EMBL/GenBank/DDBJ whole genome shotgun (WGS) entry which is preliminary data.</text>
</comment>